<sequence length="91" mass="8337">MICYKKGDAIPVVVVVGEVDEVVSSAARVVGIAARGLSMTIIGAGGAAGVGAAVVGAAVVGTAVVGAAVVGAGVFGASIMVGIIIDGDGGA</sequence>
<keyword evidence="1" id="KW-1133">Transmembrane helix</keyword>
<proteinExistence type="predicted"/>
<organism evidence="2 3">
    <name type="scientific">Bugula neritina</name>
    <name type="common">Brown bryozoan</name>
    <name type="synonym">Sertularia neritina</name>
    <dbReference type="NCBI Taxonomy" id="10212"/>
    <lineage>
        <taxon>Eukaryota</taxon>
        <taxon>Metazoa</taxon>
        <taxon>Spiralia</taxon>
        <taxon>Lophotrochozoa</taxon>
        <taxon>Bryozoa</taxon>
        <taxon>Gymnolaemata</taxon>
        <taxon>Cheilostomatida</taxon>
        <taxon>Flustrina</taxon>
        <taxon>Buguloidea</taxon>
        <taxon>Bugulidae</taxon>
        <taxon>Bugula</taxon>
    </lineage>
</organism>
<feature type="transmembrane region" description="Helical" evidence="1">
    <location>
        <begin position="37"/>
        <end position="59"/>
    </location>
</feature>
<comment type="caution">
    <text evidence="2">The sequence shown here is derived from an EMBL/GenBank/DDBJ whole genome shotgun (WGS) entry which is preliminary data.</text>
</comment>
<protein>
    <submittedName>
        <fullName evidence="2">Uncharacterized protein</fullName>
    </submittedName>
</protein>
<dbReference type="AlphaFoldDB" id="A0A7J7JAW6"/>
<name>A0A7J7JAW6_BUGNE</name>
<dbReference type="Proteomes" id="UP000593567">
    <property type="component" value="Unassembled WGS sequence"/>
</dbReference>
<evidence type="ECO:0000256" key="1">
    <source>
        <dbReference type="SAM" id="Phobius"/>
    </source>
</evidence>
<feature type="transmembrane region" description="Helical" evidence="1">
    <location>
        <begin position="65"/>
        <end position="85"/>
    </location>
</feature>
<reference evidence="2" key="1">
    <citation type="submission" date="2020-06" db="EMBL/GenBank/DDBJ databases">
        <title>Draft genome of Bugula neritina, a colonial animal packing powerful symbionts and potential medicines.</title>
        <authorList>
            <person name="Rayko M."/>
        </authorList>
    </citation>
    <scope>NUCLEOTIDE SEQUENCE [LARGE SCALE GENOMIC DNA]</scope>
    <source>
        <strain evidence="2">Kwan_BN1</strain>
    </source>
</reference>
<evidence type="ECO:0000313" key="2">
    <source>
        <dbReference type="EMBL" id="KAF6023107.1"/>
    </source>
</evidence>
<keyword evidence="1" id="KW-0812">Transmembrane</keyword>
<keyword evidence="1" id="KW-0472">Membrane</keyword>
<dbReference type="EMBL" id="VXIV02002762">
    <property type="protein sequence ID" value="KAF6023107.1"/>
    <property type="molecule type" value="Genomic_DNA"/>
</dbReference>
<accession>A0A7J7JAW6</accession>
<gene>
    <name evidence="2" type="ORF">EB796_018586</name>
</gene>
<evidence type="ECO:0000313" key="3">
    <source>
        <dbReference type="Proteomes" id="UP000593567"/>
    </source>
</evidence>
<keyword evidence="3" id="KW-1185">Reference proteome</keyword>